<proteinExistence type="predicted"/>
<dbReference type="Gene3D" id="1.25.40.10">
    <property type="entry name" value="Tetratricopeptide repeat domain"/>
    <property type="match status" value="1"/>
</dbReference>
<dbReference type="InterPro" id="IPR011990">
    <property type="entry name" value="TPR-like_helical_dom_sf"/>
</dbReference>
<name>A0A7V5U307_9BACT</name>
<organism evidence="2">
    <name type="scientific">Thermodesulfatator atlanticus</name>
    <dbReference type="NCBI Taxonomy" id="501497"/>
    <lineage>
        <taxon>Bacteria</taxon>
        <taxon>Pseudomonadati</taxon>
        <taxon>Thermodesulfobacteriota</taxon>
        <taxon>Thermodesulfobacteria</taxon>
        <taxon>Thermodesulfobacteriales</taxon>
        <taxon>Thermodesulfatatoraceae</taxon>
        <taxon>Thermodesulfatator</taxon>
    </lineage>
</organism>
<feature type="repeat" description="TPR" evidence="1">
    <location>
        <begin position="497"/>
        <end position="530"/>
    </location>
</feature>
<dbReference type="InterPro" id="IPR022265">
    <property type="entry name" value="CHP03790"/>
</dbReference>
<gene>
    <name evidence="2" type="ORF">ENJ96_07550</name>
</gene>
<dbReference type="Proteomes" id="UP000886101">
    <property type="component" value="Unassembled WGS sequence"/>
</dbReference>
<keyword evidence="1" id="KW-0802">TPR repeat</keyword>
<dbReference type="PROSITE" id="PS50005">
    <property type="entry name" value="TPR"/>
    <property type="match status" value="1"/>
</dbReference>
<comment type="caution">
    <text evidence="2">The sequence shown here is derived from an EMBL/GenBank/DDBJ whole genome shotgun (WGS) entry which is preliminary data.</text>
</comment>
<sequence length="574" mass="65757">MRWLSGILLLWLFVPKAWALESYLTPERVLIVANKHSPFSREVADFYRKIRRIPRKNVLLLSLPRREEISRPIYLKYLERPLATFLQAQGLADQILVLVLMPEVPHKIKGRVARDGEAASVDSELTLLYRKMLYGPYRLGGWLKNPYFHAPKNLPFDHDRFDIYLVTRLAGYRPEDVYALIKRAVQAKDTTPPYTLVLDARDGPLSPGDNWLYATYLRLKGVNGLRFLTSFEPAFLASAQRVIGYASWGSNDPNYPRNRRLFFEFLPGAVGVTFVSTNARTFAEPPPDWQVGAPWHAKHKHFGGSPQSLIGDLIRLGITGISGNVYEPYLSASARPHLLFPAYLAGKPLAEAYYRSLAYLSWQTVVIGDPFTHLGKTRFIRREIGPWFAERKRRLARALKEKDHLFLARVYLRLGLEKKAFDELKALSRQKETLPPEAFGLLLALSRNPKLKNRLTKFLKPRKEKEAALLLALLLFEDKAYDQALALAKPLAREEIPEALYLAGRIKLEQQKCLEAASYLEKAIALQPQAWAYLPWLYRALMCGGKKKRAEHIKNKVLTMPELAELWPEFSKVQ</sequence>
<dbReference type="AlphaFoldDB" id="A0A7V5U307"/>
<protein>
    <submittedName>
        <fullName evidence="2">TIGR03790 family protein</fullName>
    </submittedName>
</protein>
<accession>A0A7V5U307</accession>
<reference evidence="2" key="1">
    <citation type="journal article" date="2020" name="mSystems">
        <title>Genome- and Community-Level Interaction Insights into Carbon Utilization and Element Cycling Functions of Hydrothermarchaeota in Hydrothermal Sediment.</title>
        <authorList>
            <person name="Zhou Z."/>
            <person name="Liu Y."/>
            <person name="Xu W."/>
            <person name="Pan J."/>
            <person name="Luo Z.H."/>
            <person name="Li M."/>
        </authorList>
    </citation>
    <scope>NUCLEOTIDE SEQUENCE [LARGE SCALE GENOMIC DNA]</scope>
    <source>
        <strain evidence="2">HyVt-533</strain>
    </source>
</reference>
<dbReference type="EMBL" id="DROK01000224">
    <property type="protein sequence ID" value="HHI97694.1"/>
    <property type="molecule type" value="Genomic_DNA"/>
</dbReference>
<dbReference type="SUPFAM" id="SSF81901">
    <property type="entry name" value="HCP-like"/>
    <property type="match status" value="1"/>
</dbReference>
<evidence type="ECO:0000256" key="1">
    <source>
        <dbReference type="PROSITE-ProRule" id="PRU00339"/>
    </source>
</evidence>
<dbReference type="InterPro" id="IPR019734">
    <property type="entry name" value="TPR_rpt"/>
</dbReference>
<dbReference type="NCBIfam" id="TIGR03790">
    <property type="entry name" value="TIGR03790 family protein"/>
    <property type="match status" value="1"/>
</dbReference>
<evidence type="ECO:0000313" key="2">
    <source>
        <dbReference type="EMBL" id="HHI97694.1"/>
    </source>
</evidence>